<accession>A0A0F9S3X6</accession>
<reference evidence="1" key="1">
    <citation type="journal article" date="2015" name="Nature">
        <title>Complex archaea that bridge the gap between prokaryotes and eukaryotes.</title>
        <authorList>
            <person name="Spang A."/>
            <person name="Saw J.H."/>
            <person name="Jorgensen S.L."/>
            <person name="Zaremba-Niedzwiedzka K."/>
            <person name="Martijn J."/>
            <person name="Lind A.E."/>
            <person name="van Eijk R."/>
            <person name="Schleper C."/>
            <person name="Guy L."/>
            <person name="Ettema T.J."/>
        </authorList>
    </citation>
    <scope>NUCLEOTIDE SEQUENCE</scope>
</reference>
<name>A0A0F9S3X6_9ZZZZ</name>
<gene>
    <name evidence="1" type="ORF">LCGC14_0820760</name>
</gene>
<sequence>MVQDLFIEAPEFIKVSAVKLSEDVSQWPLEITQHLHEEHPYLAESEAEVVIKKQDALRGYGYGFLKIGDNIKVPIIVNQYQMSPLDVWLDNDGKAQVLDEDAIKSATQKTTLGKVIKPQTAGYVDSLIYSRTYPPYDGKYVYAAAGKDFEVDDNVRRQYVSVLSAIPMDEMEKKAAIESLSESVIAGMHMNGTDVSVLRGWIHDDFEKVAADWEKTARGMPDCDSPIPDAVIKEDMNIGSPEVVSKFGHYIVEGRSGDRYEGHVFPHVYDFDLNRQSMTLFKGRWIPDRDKYKNNDYPSGSKSCSSLQAAIAGIRLPVNDRVHDDYPRANDRGFFVKERADAAIALIPVTVLAVSKTHEQHETKKENEDYSKRVEIKTNYDITKYHCKTDLGGTITIIKSPNTIDIKRDRKVVYIPSSMVFCRMTTPITLKEDPGMIKKAAMADYGVNDLEIRHHEGLFGFQGTSVSGYELQAGVSQDEAQDFLEKTWTKEASEKIIERAKQGDPGKASTIHVAIPVPEFAKTAEDHAVEFHEDGVVLTDPEAVAKRIQLLTQGFDKIAASLQDSGLVDNVLSLKFVNKQNISKYAEFVPQFEEVVSHLADLLVASRVGLQIEEDAVKTAMNNMAMVVRDLKTIKGN</sequence>
<dbReference type="AlphaFoldDB" id="A0A0F9S3X6"/>
<evidence type="ECO:0000313" key="1">
    <source>
        <dbReference type="EMBL" id="KKN31761.1"/>
    </source>
</evidence>
<proteinExistence type="predicted"/>
<dbReference type="EMBL" id="LAZR01002304">
    <property type="protein sequence ID" value="KKN31761.1"/>
    <property type="molecule type" value="Genomic_DNA"/>
</dbReference>
<organism evidence="1">
    <name type="scientific">marine sediment metagenome</name>
    <dbReference type="NCBI Taxonomy" id="412755"/>
    <lineage>
        <taxon>unclassified sequences</taxon>
        <taxon>metagenomes</taxon>
        <taxon>ecological metagenomes</taxon>
    </lineage>
</organism>
<protein>
    <submittedName>
        <fullName evidence="1">Uncharacterized protein</fullName>
    </submittedName>
</protein>
<comment type="caution">
    <text evidence="1">The sequence shown here is derived from an EMBL/GenBank/DDBJ whole genome shotgun (WGS) entry which is preliminary data.</text>
</comment>